<feature type="chain" id="PRO_5045344516" description="DUF4139 domain-containing protein" evidence="1">
    <location>
        <begin position="20"/>
        <end position="546"/>
    </location>
</feature>
<dbReference type="PANTHER" id="PTHR38075">
    <property type="entry name" value="DUF4139 DOMAIN-CONTAINING PROTEIN"/>
    <property type="match status" value="1"/>
</dbReference>
<dbReference type="Proteomes" id="UP000676506">
    <property type="component" value="Chromosome 1"/>
</dbReference>
<sequence>MRFLSTLVTASLLATLATAQTTLPPLPTTRLKPTSVAAFKNGLAFFIRKGQVETRQGEGYLTHIPPAALGTLWVSPTDANVALDELIAATIPVPPILEMKSAASTADLLRANVGKRVTLTLTNGKEVSGTIRAFGSPTTDALLYLEVGAGNEKTYAPFQPGDVKQAVFYERPVAQLEVARTPEGTEGNRQAALRFRFKGATGPVNLAMGYLRGGLGWTPAYRIVLEDDKTATMAMQAVVINDAEDIDNAEVFFVVGFPNFAFARVISPLALQQSLAGFLSSVQRRSTGENENVMSNAIMAQRPAAYRPGPAMTDEDLAIGGAIEGAAQSEEDLFLYGRQNVTLAKGERAAYGVFSGRVSYENVYEWDVADTLPIRPYDTRPDSPPETTAEKVWHMLRLTNTLKLPWTTAPALVVRGNQPLAQEVLNYTPDGATTSLRLTLATDIRVSRAEQEVKRENDAITINRTTYSIVTIAGTLKLKNYKSTDVRMLVRKNIAGEVLSVSPNGKVERPAQAIQSVNPASRVMWEFPMKAGEEVTLSYRYKVLVN</sequence>
<accession>A0ABX8B9Y9</accession>
<proteinExistence type="predicted"/>
<dbReference type="PANTHER" id="PTHR38075:SF1">
    <property type="entry name" value="DUF4139 DOMAIN-CONTAINING PROTEIN"/>
    <property type="match status" value="1"/>
</dbReference>
<evidence type="ECO:0000313" key="2">
    <source>
        <dbReference type="EMBL" id="QUW03743.1"/>
    </source>
</evidence>
<dbReference type="EMBL" id="CP072648">
    <property type="protein sequence ID" value="QUW03743.1"/>
    <property type="molecule type" value="Genomic_DNA"/>
</dbReference>
<evidence type="ECO:0008006" key="4">
    <source>
        <dbReference type="Google" id="ProtNLM"/>
    </source>
</evidence>
<keyword evidence="1" id="KW-0732">Signal</keyword>
<name>A0ABX8B9Y9_9BACT</name>
<keyword evidence="3" id="KW-1185">Reference proteome</keyword>
<evidence type="ECO:0000256" key="1">
    <source>
        <dbReference type="SAM" id="SignalP"/>
    </source>
</evidence>
<dbReference type="RefSeq" id="WP_211429633.1">
    <property type="nucleotide sequence ID" value="NZ_CP072648.1"/>
</dbReference>
<protein>
    <recommendedName>
        <fullName evidence="4">DUF4139 domain-containing protein</fullName>
    </recommendedName>
</protein>
<feature type="signal peptide" evidence="1">
    <location>
        <begin position="1"/>
        <end position="19"/>
    </location>
</feature>
<gene>
    <name evidence="2" type="ORF">J8C06_04740</name>
</gene>
<evidence type="ECO:0000313" key="3">
    <source>
        <dbReference type="Proteomes" id="UP000676506"/>
    </source>
</evidence>
<organism evidence="2 3">
    <name type="scientific">Chloracidobacterium validum</name>
    <dbReference type="NCBI Taxonomy" id="2821543"/>
    <lineage>
        <taxon>Bacteria</taxon>
        <taxon>Pseudomonadati</taxon>
        <taxon>Acidobacteriota</taxon>
        <taxon>Terriglobia</taxon>
        <taxon>Terriglobales</taxon>
        <taxon>Acidobacteriaceae</taxon>
        <taxon>Chloracidobacterium</taxon>
    </lineage>
</organism>
<reference evidence="2 3" key="1">
    <citation type="submission" date="2021-03" db="EMBL/GenBank/DDBJ databases">
        <title>Genomic and phenotypic characterization of Chloracidobacterium isolates provides evidence for multiple species.</title>
        <authorList>
            <person name="Saini M.K."/>
            <person name="Costas A.M.G."/>
            <person name="Tank M."/>
            <person name="Bryant D.A."/>
        </authorList>
    </citation>
    <scope>NUCLEOTIDE SEQUENCE [LARGE SCALE GENOMIC DNA]</scope>
    <source>
        <strain evidence="2 3">BV2-C</strain>
    </source>
</reference>